<keyword evidence="2" id="KW-1185">Reference proteome</keyword>
<sequence length="101" mass="10930">MVESAQPKNTGSSGHLQYYTPVLLRGVSPMRKTGWWCVSFEAENGEVVRLRLSAADASALVEAGYRDLADAGCTLQLDASPLKFVIDELQQDSSIKEAVNA</sequence>
<dbReference type="EMBL" id="JACHKZ010000015">
    <property type="protein sequence ID" value="MBB6578453.1"/>
    <property type="molecule type" value="Genomic_DNA"/>
</dbReference>
<organism evidence="1 2">
    <name type="scientific">Comamonas odontotermitis</name>
    <dbReference type="NCBI Taxonomy" id="379895"/>
    <lineage>
        <taxon>Bacteria</taxon>
        <taxon>Pseudomonadati</taxon>
        <taxon>Pseudomonadota</taxon>
        <taxon>Betaproteobacteria</taxon>
        <taxon>Burkholderiales</taxon>
        <taxon>Comamonadaceae</taxon>
        <taxon>Comamonas</taxon>
    </lineage>
</organism>
<evidence type="ECO:0000313" key="2">
    <source>
        <dbReference type="Proteomes" id="UP000562492"/>
    </source>
</evidence>
<evidence type="ECO:0000313" key="1">
    <source>
        <dbReference type="EMBL" id="MBB6578453.1"/>
    </source>
</evidence>
<proteinExistence type="predicted"/>
<comment type="caution">
    <text evidence="1">The sequence shown here is derived from an EMBL/GenBank/DDBJ whole genome shotgun (WGS) entry which is preliminary data.</text>
</comment>
<protein>
    <submittedName>
        <fullName evidence="1">Uncharacterized protein</fullName>
    </submittedName>
</protein>
<gene>
    <name evidence="1" type="ORF">HNP33_002535</name>
</gene>
<accession>A0ABR6RH13</accession>
<name>A0ABR6RH13_9BURK</name>
<reference evidence="1 2" key="1">
    <citation type="submission" date="2020-08" db="EMBL/GenBank/DDBJ databases">
        <title>Functional genomics of gut bacteria from endangered species of beetles.</title>
        <authorList>
            <person name="Carlos-Shanley C."/>
        </authorList>
    </citation>
    <scope>NUCLEOTIDE SEQUENCE [LARGE SCALE GENOMIC DNA]</scope>
    <source>
        <strain evidence="1 2">S00124</strain>
    </source>
</reference>
<dbReference type="Proteomes" id="UP000562492">
    <property type="component" value="Unassembled WGS sequence"/>
</dbReference>
<dbReference type="RefSeq" id="WP_184708935.1">
    <property type="nucleotide sequence ID" value="NZ_JACHKZ010000015.1"/>
</dbReference>